<evidence type="ECO:0000313" key="3">
    <source>
        <dbReference type="Proteomes" id="UP001162162"/>
    </source>
</evidence>
<accession>A0AAV8X512</accession>
<dbReference type="AlphaFoldDB" id="A0AAV8X512"/>
<proteinExistence type="predicted"/>
<comment type="caution">
    <text evidence="2">The sequence shown here is derived from an EMBL/GenBank/DDBJ whole genome shotgun (WGS) entry which is preliminary data.</text>
</comment>
<sequence>LRFVDLELVGLEFVSLESVGSGFVGLRFVGFGIVGLGFVGLWIWDLCVCGFGIVEEKRSETKLAKRNRNSKFKFMKNSSGLVSLYITSCERDLSPKVTLNQLKAAFPNLEPASSVDTNYGLIINLANDKDVRKILKLDLAKIFGKPVQVVPLFSGQFKRIITFRDVPWCIRNEELEICLKNQGIHFGKLTREKSVIYVEVSDFPNFQRLREEGINFYDSVVFRAAEDTGLNDDITYNSDNIIQCYRCQGFWHTANTCKQNIRCVRCGEEHSVENCNRPKHNPICCNCKGPHHAAYKLCPVRIKLKKSVRVSFSFNQ</sequence>
<feature type="non-terminal residue" evidence="2">
    <location>
        <position position="1"/>
    </location>
</feature>
<dbReference type="EMBL" id="JAPWTK010001111">
    <property type="protein sequence ID" value="KAJ8934062.1"/>
    <property type="molecule type" value="Genomic_DNA"/>
</dbReference>
<evidence type="ECO:0000313" key="2">
    <source>
        <dbReference type="EMBL" id="KAJ8934062.1"/>
    </source>
</evidence>
<keyword evidence="3" id="KW-1185">Reference proteome</keyword>
<evidence type="ECO:0000256" key="1">
    <source>
        <dbReference type="SAM" id="Phobius"/>
    </source>
</evidence>
<evidence type="ECO:0008006" key="4">
    <source>
        <dbReference type="Google" id="ProtNLM"/>
    </source>
</evidence>
<name>A0AAV8X512_9CUCU</name>
<dbReference type="Proteomes" id="UP001162162">
    <property type="component" value="Unassembled WGS sequence"/>
</dbReference>
<feature type="transmembrane region" description="Helical" evidence="1">
    <location>
        <begin position="28"/>
        <end position="54"/>
    </location>
</feature>
<keyword evidence="1" id="KW-0812">Transmembrane</keyword>
<organism evidence="2 3">
    <name type="scientific">Aromia moschata</name>
    <dbReference type="NCBI Taxonomy" id="1265417"/>
    <lineage>
        <taxon>Eukaryota</taxon>
        <taxon>Metazoa</taxon>
        <taxon>Ecdysozoa</taxon>
        <taxon>Arthropoda</taxon>
        <taxon>Hexapoda</taxon>
        <taxon>Insecta</taxon>
        <taxon>Pterygota</taxon>
        <taxon>Neoptera</taxon>
        <taxon>Endopterygota</taxon>
        <taxon>Coleoptera</taxon>
        <taxon>Polyphaga</taxon>
        <taxon>Cucujiformia</taxon>
        <taxon>Chrysomeloidea</taxon>
        <taxon>Cerambycidae</taxon>
        <taxon>Cerambycinae</taxon>
        <taxon>Callichromatini</taxon>
        <taxon>Aromia</taxon>
    </lineage>
</organism>
<keyword evidence="1" id="KW-1133">Transmembrane helix</keyword>
<keyword evidence="1" id="KW-0472">Membrane</keyword>
<protein>
    <recommendedName>
        <fullName evidence="4">Nucleic-acid-binding protein from transposon X-element</fullName>
    </recommendedName>
</protein>
<gene>
    <name evidence="2" type="ORF">NQ318_012493</name>
</gene>
<reference evidence="2" key="1">
    <citation type="journal article" date="2023" name="Insect Mol. Biol.">
        <title>Genome sequencing provides insights into the evolution of gene families encoding plant cell wall-degrading enzymes in longhorned beetles.</title>
        <authorList>
            <person name="Shin N.R."/>
            <person name="Okamura Y."/>
            <person name="Kirsch R."/>
            <person name="Pauchet Y."/>
        </authorList>
    </citation>
    <scope>NUCLEOTIDE SEQUENCE</scope>
    <source>
        <strain evidence="2">AMC_N1</strain>
    </source>
</reference>